<feature type="region of interest" description="Disordered" evidence="1">
    <location>
        <begin position="20"/>
        <end position="51"/>
    </location>
</feature>
<evidence type="ECO:0000313" key="2">
    <source>
        <dbReference type="EMBL" id="KND97868.1"/>
    </source>
</evidence>
<protein>
    <submittedName>
        <fullName evidence="2">Uncharacterized protein</fullName>
    </submittedName>
</protein>
<proteinExistence type="predicted"/>
<feature type="compositionally biased region" description="Basic residues" evidence="1">
    <location>
        <begin position="27"/>
        <end position="51"/>
    </location>
</feature>
<sequence>MFSGSQKFCKYATRWRYTKTNKEPQLHKQRKANIKRKVTKKKKKKKKTIAK</sequence>
<dbReference type="AlphaFoldDB" id="A0A0L0NUZ9"/>
<reference evidence="3" key="1">
    <citation type="journal article" date="2015" name="BMC Genomics">
        <title>Draft genome of a commonly misdiagnosed multidrug resistant pathogen Candida auris.</title>
        <authorList>
            <person name="Chatterjee S."/>
            <person name="Alampalli S.V."/>
            <person name="Nageshan R.K."/>
            <person name="Chettiar S.T."/>
            <person name="Joshi S."/>
            <person name="Tatu U.S."/>
        </authorList>
    </citation>
    <scope>NUCLEOTIDE SEQUENCE [LARGE SCALE GENOMIC DNA]</scope>
    <source>
        <strain evidence="3">6684</strain>
    </source>
</reference>
<accession>A0A0L0NUZ9</accession>
<dbReference type="VEuPathDB" id="FungiDB:QG37_05360"/>
<comment type="caution">
    <text evidence="2">The sequence shown here is derived from an EMBL/GenBank/DDBJ whole genome shotgun (WGS) entry which is preliminary data.</text>
</comment>
<dbReference type="Proteomes" id="UP000037122">
    <property type="component" value="Unassembled WGS sequence"/>
</dbReference>
<name>A0A0L0NUZ9_CANAR</name>
<evidence type="ECO:0000256" key="1">
    <source>
        <dbReference type="SAM" id="MobiDB-lite"/>
    </source>
</evidence>
<evidence type="ECO:0000313" key="3">
    <source>
        <dbReference type="Proteomes" id="UP000037122"/>
    </source>
</evidence>
<organism evidence="2 3">
    <name type="scientific">Candidozyma auris</name>
    <name type="common">Yeast</name>
    <name type="synonym">Candida auris</name>
    <dbReference type="NCBI Taxonomy" id="498019"/>
    <lineage>
        <taxon>Eukaryota</taxon>
        <taxon>Fungi</taxon>
        <taxon>Dikarya</taxon>
        <taxon>Ascomycota</taxon>
        <taxon>Saccharomycotina</taxon>
        <taxon>Pichiomycetes</taxon>
        <taxon>Metschnikowiaceae</taxon>
        <taxon>Candidozyma</taxon>
    </lineage>
</organism>
<gene>
    <name evidence="2" type="ORF">QG37_05360</name>
</gene>
<dbReference type="EMBL" id="LGST01000039">
    <property type="protein sequence ID" value="KND97868.1"/>
    <property type="molecule type" value="Genomic_DNA"/>
</dbReference>